<sequence length="193" mass="20943">MKIAITFLCLVIASFIDPSTQNIHLQDLSKDKVDCVVRFAYEMAWKVETLKTCPEFEKNVRKKCLVEDMLSGLRYLAIDLGCTLKDLLILINCPLDLIDSLSINNLEEIPVNIDVVMTSVMHLLEGVVAKAGIVLKPEVLKLDKLLGSLNGVLSIVSVLHDTLGAVINGLTGTFLGTVLGLVSAVPGLLDSIL</sequence>
<evidence type="ECO:0000256" key="1">
    <source>
        <dbReference type="SAM" id="SignalP"/>
    </source>
</evidence>
<organism evidence="2 3">
    <name type="scientific">Engystomops pustulosus</name>
    <name type="common">Tungara frog</name>
    <name type="synonym">Physalaemus pustulosus</name>
    <dbReference type="NCBI Taxonomy" id="76066"/>
    <lineage>
        <taxon>Eukaryota</taxon>
        <taxon>Metazoa</taxon>
        <taxon>Chordata</taxon>
        <taxon>Craniata</taxon>
        <taxon>Vertebrata</taxon>
        <taxon>Euteleostomi</taxon>
        <taxon>Amphibia</taxon>
        <taxon>Batrachia</taxon>
        <taxon>Anura</taxon>
        <taxon>Neobatrachia</taxon>
        <taxon>Hyloidea</taxon>
        <taxon>Leptodactylidae</taxon>
        <taxon>Leiuperinae</taxon>
        <taxon>Engystomops</taxon>
    </lineage>
</organism>
<reference evidence="2" key="1">
    <citation type="thesis" date="2020" institute="ProQuest LLC" country="789 East Eisenhower Parkway, Ann Arbor, MI, USA">
        <title>Comparative Genomics and Chromosome Evolution.</title>
        <authorList>
            <person name="Mudd A.B."/>
        </authorList>
    </citation>
    <scope>NUCLEOTIDE SEQUENCE</scope>
    <source>
        <strain evidence="2">237g6f4</strain>
        <tissue evidence="2">Blood</tissue>
    </source>
</reference>
<protein>
    <submittedName>
        <fullName evidence="2">Uncharacterized protein</fullName>
    </submittedName>
</protein>
<proteinExistence type="predicted"/>
<name>A0AAV7CBD2_ENGPU</name>
<keyword evidence="3" id="KW-1185">Reference proteome</keyword>
<comment type="caution">
    <text evidence="2">The sequence shown here is derived from an EMBL/GenBank/DDBJ whole genome shotgun (WGS) entry which is preliminary data.</text>
</comment>
<dbReference type="Proteomes" id="UP000824782">
    <property type="component" value="Unassembled WGS sequence"/>
</dbReference>
<accession>A0AAV7CBD2</accession>
<evidence type="ECO:0000313" key="3">
    <source>
        <dbReference type="Proteomes" id="UP000824782"/>
    </source>
</evidence>
<keyword evidence="1" id="KW-0732">Signal</keyword>
<dbReference type="EMBL" id="WNYA01000003">
    <property type="protein sequence ID" value="KAG8582243.1"/>
    <property type="molecule type" value="Genomic_DNA"/>
</dbReference>
<gene>
    <name evidence="2" type="ORF">GDO81_007969</name>
</gene>
<feature type="signal peptide" evidence="1">
    <location>
        <begin position="1"/>
        <end position="21"/>
    </location>
</feature>
<feature type="chain" id="PRO_5043843374" evidence="1">
    <location>
        <begin position="22"/>
        <end position="193"/>
    </location>
</feature>
<evidence type="ECO:0000313" key="2">
    <source>
        <dbReference type="EMBL" id="KAG8582243.1"/>
    </source>
</evidence>
<dbReference type="AlphaFoldDB" id="A0AAV7CBD2"/>